<dbReference type="EMBL" id="JAJAGQ010000004">
    <property type="protein sequence ID" value="KAJ8565150.1"/>
    <property type="molecule type" value="Genomic_DNA"/>
</dbReference>
<dbReference type="AlphaFoldDB" id="A0A9Q1MSL8"/>
<evidence type="ECO:0008006" key="4">
    <source>
        <dbReference type="Google" id="ProtNLM"/>
    </source>
</evidence>
<sequence length="276" mass="29831">MLLLQSWGCPSATSLRFCNRHNTSIYNNPRTKILVFPCLGKHSRCFSSSSLNYKPLPKLLCLHGFGIEDITDVIHNKVLIAAAISAAVGQLMKPFTSTLFYGNEFNFKTALQAGGFPSTHSSAVIATATALGLERGFSDSIFGLAAVYAGLVMYDAQGVRREVGIHAKTFNKAFFRNQINSVPSTNELDVLTDSIQEKLSSDAESSDPRSSQESSPFQPRLKNVTLLLKPDEIRVSSSSFAPLKEQVGHTEVEVIAGALLGFFVSLAVSIAPPLSS</sequence>
<feature type="region of interest" description="Disordered" evidence="1">
    <location>
        <begin position="199"/>
        <end position="218"/>
    </location>
</feature>
<reference evidence="3" key="1">
    <citation type="journal article" date="2023" name="Proc. Natl. Acad. Sci. U.S.A.">
        <title>Genomic and structural basis for evolution of tropane alkaloid biosynthesis.</title>
        <authorList>
            <person name="Wanga Y.-J."/>
            <person name="Taina T."/>
            <person name="Yua J.-Y."/>
            <person name="Lia J."/>
            <person name="Xua B."/>
            <person name="Chenc J."/>
            <person name="D'Auriad J.C."/>
            <person name="Huanga J.-P."/>
            <person name="Huanga S.-X."/>
        </authorList>
    </citation>
    <scope>NUCLEOTIDE SEQUENCE [LARGE SCALE GENOMIC DNA]</scope>
    <source>
        <strain evidence="3">cv. KIB-2019</strain>
    </source>
</reference>
<organism evidence="2 3">
    <name type="scientific">Anisodus acutangulus</name>
    <dbReference type="NCBI Taxonomy" id="402998"/>
    <lineage>
        <taxon>Eukaryota</taxon>
        <taxon>Viridiplantae</taxon>
        <taxon>Streptophyta</taxon>
        <taxon>Embryophyta</taxon>
        <taxon>Tracheophyta</taxon>
        <taxon>Spermatophyta</taxon>
        <taxon>Magnoliopsida</taxon>
        <taxon>eudicotyledons</taxon>
        <taxon>Gunneridae</taxon>
        <taxon>Pentapetalae</taxon>
        <taxon>asterids</taxon>
        <taxon>lamiids</taxon>
        <taxon>Solanales</taxon>
        <taxon>Solanaceae</taxon>
        <taxon>Solanoideae</taxon>
        <taxon>Hyoscyameae</taxon>
        <taxon>Anisodus</taxon>
    </lineage>
</organism>
<dbReference type="Proteomes" id="UP001152561">
    <property type="component" value="Unassembled WGS sequence"/>
</dbReference>
<dbReference type="InterPro" id="IPR003832">
    <property type="entry name" value="DUF212"/>
</dbReference>
<protein>
    <recommendedName>
        <fullName evidence="4">Acid phosphatase/vanadium-dependent haloperoxidase-related protein</fullName>
    </recommendedName>
</protein>
<keyword evidence="3" id="KW-1185">Reference proteome</keyword>
<dbReference type="PANTHER" id="PTHR31446:SF2">
    <property type="entry name" value="ACID PHOSPHATASE_VANADIUM-DEPENDENT HALOPEROXIDASE-RELATED PROTEIN"/>
    <property type="match status" value="1"/>
</dbReference>
<evidence type="ECO:0000313" key="2">
    <source>
        <dbReference type="EMBL" id="KAJ8565150.1"/>
    </source>
</evidence>
<gene>
    <name evidence="2" type="ORF">K7X08_007726</name>
</gene>
<proteinExistence type="predicted"/>
<dbReference type="Pfam" id="PF02681">
    <property type="entry name" value="DUF212"/>
    <property type="match status" value="1"/>
</dbReference>
<dbReference type="PANTHER" id="PTHR31446">
    <property type="entry name" value="ACID PHOSPHATASE/VANADIUM-DEPENDENT HALOPEROXIDASE-RELATED PROTEIN"/>
    <property type="match status" value="1"/>
</dbReference>
<evidence type="ECO:0000313" key="3">
    <source>
        <dbReference type="Proteomes" id="UP001152561"/>
    </source>
</evidence>
<accession>A0A9Q1MSL8</accession>
<evidence type="ECO:0000256" key="1">
    <source>
        <dbReference type="SAM" id="MobiDB-lite"/>
    </source>
</evidence>
<dbReference type="CDD" id="cd01610">
    <property type="entry name" value="PAP2_like"/>
    <property type="match status" value="1"/>
</dbReference>
<name>A0A9Q1MSL8_9SOLA</name>
<comment type="caution">
    <text evidence="2">The sequence shown here is derived from an EMBL/GenBank/DDBJ whole genome shotgun (WGS) entry which is preliminary data.</text>
</comment>
<dbReference type="OrthoDB" id="1909848at2759"/>